<organism evidence="4">
    <name type="scientific">termite gut metagenome</name>
    <dbReference type="NCBI Taxonomy" id="433724"/>
    <lineage>
        <taxon>unclassified sequences</taxon>
        <taxon>metagenomes</taxon>
        <taxon>organismal metagenomes</taxon>
    </lineage>
</organism>
<dbReference type="EMBL" id="SNRY01003331">
    <property type="protein sequence ID" value="KAA6321372.1"/>
    <property type="molecule type" value="Genomic_DNA"/>
</dbReference>
<dbReference type="NCBIfam" id="TIGR03782">
    <property type="entry name" value="Bac_Flav_CT_J"/>
    <property type="match status" value="1"/>
</dbReference>
<feature type="transmembrane region" description="Helical" evidence="2">
    <location>
        <begin position="266"/>
        <end position="289"/>
    </location>
</feature>
<evidence type="ECO:0000259" key="3">
    <source>
        <dbReference type="Pfam" id="PF07863"/>
    </source>
</evidence>
<feature type="compositionally biased region" description="Polar residues" evidence="1">
    <location>
        <begin position="352"/>
        <end position="367"/>
    </location>
</feature>
<feature type="transmembrane region" description="Helical" evidence="2">
    <location>
        <begin position="223"/>
        <end position="245"/>
    </location>
</feature>
<dbReference type="AlphaFoldDB" id="A0A5J4QIP6"/>
<keyword evidence="2" id="KW-0812">Transmembrane</keyword>
<name>A0A5J4QIP6_9ZZZZ</name>
<feature type="domain" description="Conjugative transposon TraJ C-terminal" evidence="3">
    <location>
        <begin position="1"/>
        <end position="334"/>
    </location>
</feature>
<accession>A0A5J4QIP6</accession>
<evidence type="ECO:0000313" key="4">
    <source>
        <dbReference type="EMBL" id="KAA6321372.1"/>
    </source>
</evidence>
<feature type="region of interest" description="Disordered" evidence="1">
    <location>
        <begin position="329"/>
        <end position="367"/>
    </location>
</feature>
<protein>
    <recommendedName>
        <fullName evidence="3">Conjugative transposon TraJ C-terminal domain-containing protein</fullName>
    </recommendedName>
</protein>
<feature type="compositionally biased region" description="Low complexity" evidence="1">
    <location>
        <begin position="330"/>
        <end position="339"/>
    </location>
</feature>
<feature type="transmembrane region" description="Helical" evidence="2">
    <location>
        <begin position="170"/>
        <end position="203"/>
    </location>
</feature>
<dbReference type="Pfam" id="PF07863">
    <property type="entry name" value="CtnDOT_TraJ"/>
    <property type="match status" value="1"/>
</dbReference>
<reference evidence="4" key="1">
    <citation type="submission" date="2019-03" db="EMBL/GenBank/DDBJ databases">
        <title>Single cell metagenomics reveals metabolic interactions within the superorganism composed of flagellate Streblomastix strix and complex community of Bacteroidetes bacteria on its surface.</title>
        <authorList>
            <person name="Treitli S.C."/>
            <person name="Kolisko M."/>
            <person name="Husnik F."/>
            <person name="Keeling P."/>
            <person name="Hampl V."/>
        </authorList>
    </citation>
    <scope>NUCLEOTIDE SEQUENCE</scope>
    <source>
        <strain evidence="4">STM</strain>
    </source>
</reference>
<sequence length="367" mass="39708">MDFENIHQILRNLYSDMMPLCGDMIGIAKGIAGLGALLYVSSKVWQSIARAEPVDVYPLLRPFAIGICIMFFPTLVLGTVNSVLNPVVQGTHRILATQTLDMQALAATKDQLEIEIKKRNKETAYLVDQGEFDKKLEELGILDTPQIAGMYIERAIYDAKKWMQRMFRDFLEMLFNAAALIIDVIRTFFLIVLAILGPIAFAISVYDGFGSTLVQWLTRYVSVYLWLPVSDLFSCILARLQSSMLASDIARMQADPSYALDASDAVYVVFLLIGIVGFFTIPTVAGWIIQAGGMGNFGKNVNTAISKSGSVAGAAAGAGAGNISGRLMHGGSSSSAGSSQPQGRNYAAGNHSWGSCGSSQSQEENSK</sequence>
<dbReference type="InterPro" id="IPR012424">
    <property type="entry name" value="Conjugative_transposon_TraJ_C"/>
</dbReference>
<gene>
    <name evidence="4" type="ORF">EZS27_028969</name>
</gene>
<proteinExistence type="predicted"/>
<feature type="transmembrane region" description="Helical" evidence="2">
    <location>
        <begin position="60"/>
        <end position="84"/>
    </location>
</feature>
<feature type="transmembrane region" description="Helical" evidence="2">
    <location>
        <begin position="20"/>
        <end position="40"/>
    </location>
</feature>
<evidence type="ECO:0000256" key="2">
    <source>
        <dbReference type="SAM" id="Phobius"/>
    </source>
</evidence>
<evidence type="ECO:0000256" key="1">
    <source>
        <dbReference type="SAM" id="MobiDB-lite"/>
    </source>
</evidence>
<comment type="caution">
    <text evidence="4">The sequence shown here is derived from an EMBL/GenBank/DDBJ whole genome shotgun (WGS) entry which is preliminary data.</text>
</comment>
<dbReference type="InterPro" id="IPR022393">
    <property type="entry name" value="Conjugative_transposon_TraJ"/>
</dbReference>
<keyword evidence="2" id="KW-1133">Transmembrane helix</keyword>
<keyword evidence="2" id="KW-0472">Membrane</keyword>